<reference evidence="2" key="1">
    <citation type="journal article" date="2019" name="Int. J. Syst. Evol. Microbiol.">
        <title>The Global Catalogue of Microorganisms (GCM) 10K type strain sequencing project: providing services to taxonomists for standard genome sequencing and annotation.</title>
        <authorList>
            <consortium name="The Broad Institute Genomics Platform"/>
            <consortium name="The Broad Institute Genome Sequencing Center for Infectious Disease"/>
            <person name="Wu L."/>
            <person name="Ma J."/>
        </authorList>
    </citation>
    <scope>NUCLEOTIDE SEQUENCE [LARGE SCALE GENOMIC DNA]</scope>
    <source>
        <strain evidence="2">KCTC 13193</strain>
    </source>
</reference>
<evidence type="ECO:0008006" key="3">
    <source>
        <dbReference type="Google" id="ProtNLM"/>
    </source>
</evidence>
<sequence length="125" mass="14721">MKTEYMKEAYGLLYELETGLGQYIEMTMEKTYGIGWQVQAPIAMKYKPHSKRFDSFYYHELVSILRAYPCFSELPKDVYLQLLRTVPIRNKIAHCKSISDEEMMQLQNTCGLAMKYICFTEEITC</sequence>
<dbReference type="Proteomes" id="UP001595387">
    <property type="component" value="Unassembled WGS sequence"/>
</dbReference>
<accession>A0ABV7A660</accession>
<protein>
    <recommendedName>
        <fullName evidence="3">Swt1-like HEPN domain-containing protein</fullName>
    </recommendedName>
</protein>
<dbReference type="EMBL" id="JBHRRZ010000015">
    <property type="protein sequence ID" value="MFC2948507.1"/>
    <property type="molecule type" value="Genomic_DNA"/>
</dbReference>
<comment type="caution">
    <text evidence="1">The sequence shown here is derived from an EMBL/GenBank/DDBJ whole genome shotgun (WGS) entry which is preliminary data.</text>
</comment>
<keyword evidence="2" id="KW-1185">Reference proteome</keyword>
<gene>
    <name evidence="1" type="ORF">ACFODW_09165</name>
</gene>
<evidence type="ECO:0000313" key="1">
    <source>
        <dbReference type="EMBL" id="MFC2948507.1"/>
    </source>
</evidence>
<name>A0ABV7A660_9BACI</name>
<dbReference type="RefSeq" id="WP_390305572.1">
    <property type="nucleotide sequence ID" value="NZ_JBHRRZ010000015.1"/>
</dbReference>
<organism evidence="1 2">
    <name type="scientific">Virgibacillus sediminis</name>
    <dbReference type="NCBI Taxonomy" id="202260"/>
    <lineage>
        <taxon>Bacteria</taxon>
        <taxon>Bacillati</taxon>
        <taxon>Bacillota</taxon>
        <taxon>Bacilli</taxon>
        <taxon>Bacillales</taxon>
        <taxon>Bacillaceae</taxon>
        <taxon>Virgibacillus</taxon>
    </lineage>
</organism>
<evidence type="ECO:0000313" key="2">
    <source>
        <dbReference type="Proteomes" id="UP001595387"/>
    </source>
</evidence>
<proteinExistence type="predicted"/>